<keyword evidence="1" id="KW-0472">Membrane</keyword>
<dbReference type="AlphaFoldDB" id="A0A1Y0B0R3"/>
<feature type="transmembrane region" description="Helical" evidence="1">
    <location>
        <begin position="64"/>
        <end position="83"/>
    </location>
</feature>
<reference evidence="2" key="1">
    <citation type="submission" date="2017-03" db="EMBL/GenBank/DDBJ databases">
        <title>The mitochondrial genome of the carnivorous plant Utricularia reniformis (Lentibulariaceae): structure, comparative analysis and evolutionary landmarks.</title>
        <authorList>
            <person name="Silva S.R."/>
            <person name="Alvarenga D.O."/>
            <person name="Michael T.P."/>
            <person name="Miranda V.F.O."/>
            <person name="Varani A.M."/>
        </authorList>
    </citation>
    <scope>NUCLEOTIDE SEQUENCE</scope>
</reference>
<accession>A0A1Y0B0R3</accession>
<evidence type="ECO:0000313" key="2">
    <source>
        <dbReference type="EMBL" id="ART31025.1"/>
    </source>
</evidence>
<proteinExistence type="predicted"/>
<evidence type="ECO:0000256" key="1">
    <source>
        <dbReference type="SAM" id="Phobius"/>
    </source>
</evidence>
<protein>
    <submittedName>
        <fullName evidence="2">Uncharacterized protein</fullName>
    </submittedName>
</protein>
<dbReference type="EMBL" id="KY774314">
    <property type="protein sequence ID" value="ART31025.1"/>
    <property type="molecule type" value="Genomic_DNA"/>
</dbReference>
<geneLocation type="mitochondrion" evidence="2"/>
<keyword evidence="2" id="KW-0496">Mitochondrion</keyword>
<keyword evidence="1" id="KW-0812">Transmembrane</keyword>
<name>A0A1Y0B0R3_9LAMI</name>
<sequence length="88" mass="10209">MELLWFRGMKARLFFFLLCTGPSLNPLWCAALCLSCVTLRVALLLFPLETITWKSIFKPEKQRPIPLAFAPFIPSLLELLFFLNHPKE</sequence>
<gene>
    <name evidence="2" type="ORF">AEK19_MT0784</name>
</gene>
<organism evidence="2">
    <name type="scientific">Utricularia reniformis</name>
    <dbReference type="NCBI Taxonomy" id="192314"/>
    <lineage>
        <taxon>Eukaryota</taxon>
        <taxon>Viridiplantae</taxon>
        <taxon>Streptophyta</taxon>
        <taxon>Embryophyta</taxon>
        <taxon>Tracheophyta</taxon>
        <taxon>Spermatophyta</taxon>
        <taxon>Magnoliopsida</taxon>
        <taxon>eudicotyledons</taxon>
        <taxon>Gunneridae</taxon>
        <taxon>Pentapetalae</taxon>
        <taxon>asterids</taxon>
        <taxon>lamiids</taxon>
        <taxon>Lamiales</taxon>
        <taxon>Lentibulariaceae</taxon>
        <taxon>Utricularia</taxon>
    </lineage>
</organism>
<keyword evidence="1" id="KW-1133">Transmembrane helix</keyword>